<dbReference type="Proteomes" id="UP000193061">
    <property type="component" value="Unassembled WGS sequence"/>
</dbReference>
<dbReference type="AlphaFoldDB" id="A0A1X6ZGX5"/>
<feature type="domain" description="HNH endonuclease 5" evidence="1">
    <location>
        <begin position="12"/>
        <end position="54"/>
    </location>
</feature>
<dbReference type="RefSeq" id="WP_085806187.1">
    <property type="nucleotide sequence ID" value="NZ_FWFX01000007.1"/>
</dbReference>
<keyword evidence="3" id="KW-1185">Reference proteome</keyword>
<proteinExistence type="predicted"/>
<sequence>MNNEILWQDKRCIVCLSEESLTVEHIIPKSIGGVLTCRFLCKACNSRFGSGFEATAKLAPELRIAALKHGSVLAELQNNLEVGATYEQSFGNIKRSVKVRKSGGLPTSSLDDNSLIVPQNEAEGILRSMLNKRGVTECDLGESIDRWKDGPINQIIELSAGIVVRKWQEHPAKPSFSESAISTLLSLKIAYEFAAIICGSAIYAKEEGLQNVRKILIEQDEEQAANIVQRYSADRAEAIHGIAFMGNKPSAQFQIRLFGHLAFVVTMPNFGIVTDETVYTLDLKNGDHFLTR</sequence>
<evidence type="ECO:0000313" key="2">
    <source>
        <dbReference type="EMBL" id="SLN51280.1"/>
    </source>
</evidence>
<dbReference type="CDD" id="cd00085">
    <property type="entry name" value="HNHc"/>
    <property type="match status" value="1"/>
</dbReference>
<accession>A0A1X6ZGX5</accession>
<dbReference type="InterPro" id="IPR029471">
    <property type="entry name" value="HNH_5"/>
</dbReference>
<organism evidence="2 3">
    <name type="scientific">Roseovarius albus</name>
    <dbReference type="NCBI Taxonomy" id="1247867"/>
    <lineage>
        <taxon>Bacteria</taxon>
        <taxon>Pseudomonadati</taxon>
        <taxon>Pseudomonadota</taxon>
        <taxon>Alphaproteobacteria</taxon>
        <taxon>Rhodobacterales</taxon>
        <taxon>Roseobacteraceae</taxon>
        <taxon>Roseovarius</taxon>
    </lineage>
</organism>
<dbReference type="OrthoDB" id="7851184at2"/>
<gene>
    <name evidence="2" type="ORF">ROA7450_02565</name>
</gene>
<dbReference type="EMBL" id="FWFX01000007">
    <property type="protein sequence ID" value="SLN51280.1"/>
    <property type="molecule type" value="Genomic_DNA"/>
</dbReference>
<name>A0A1X6ZGX5_9RHOB</name>
<dbReference type="InterPro" id="IPR003615">
    <property type="entry name" value="HNH_nuc"/>
</dbReference>
<evidence type="ECO:0000259" key="1">
    <source>
        <dbReference type="Pfam" id="PF14279"/>
    </source>
</evidence>
<reference evidence="2 3" key="1">
    <citation type="submission" date="2017-03" db="EMBL/GenBank/DDBJ databases">
        <authorList>
            <person name="Afonso C.L."/>
            <person name="Miller P.J."/>
            <person name="Scott M.A."/>
            <person name="Spackman E."/>
            <person name="Goraichik I."/>
            <person name="Dimitrov K.M."/>
            <person name="Suarez D.L."/>
            <person name="Swayne D.E."/>
        </authorList>
    </citation>
    <scope>NUCLEOTIDE SEQUENCE [LARGE SCALE GENOMIC DNA]</scope>
    <source>
        <strain evidence="2 3">CECT 7450</strain>
    </source>
</reference>
<dbReference type="Gene3D" id="1.10.30.50">
    <property type="match status" value="1"/>
</dbReference>
<dbReference type="Pfam" id="PF14279">
    <property type="entry name" value="HNH_5"/>
    <property type="match status" value="1"/>
</dbReference>
<evidence type="ECO:0000313" key="3">
    <source>
        <dbReference type="Proteomes" id="UP000193061"/>
    </source>
</evidence>
<protein>
    <recommendedName>
        <fullName evidence="1">HNH endonuclease 5 domain-containing protein</fullName>
    </recommendedName>
</protein>